<dbReference type="InterPro" id="IPR000683">
    <property type="entry name" value="Gfo/Idh/MocA-like_OxRdtase_N"/>
</dbReference>
<dbReference type="Proteomes" id="UP000674938">
    <property type="component" value="Unassembled WGS sequence"/>
</dbReference>
<dbReference type="SUPFAM" id="SSF51735">
    <property type="entry name" value="NAD(P)-binding Rossmann-fold domains"/>
    <property type="match status" value="1"/>
</dbReference>
<feature type="domain" description="Gfo/Idh/MocA-like oxidoreductase N-terminal" evidence="1">
    <location>
        <begin position="57"/>
        <end position="128"/>
    </location>
</feature>
<sequence length="287" mass="31620">MTKKIIVIGTDSTHCVAFARLLLEQGPWRIKTAIRDTRSSLEMSQNRYRDIEKQLVELGIAIVDHLSDNLAESADAFIIASVDASLHVSQFQKLVAYGKPIFIDKPVAYTKTEMEQIFELAGANGLEIMTSSSLRFSDSVVRLSSQLSGTPITRLELAGPMPLEVGIPGMYWYGIHLVELLLTLCPKEFQVKAVAIKEDKILIQCQAGDTECEIHGDLRGLGEFKGRVYCGEECVTFNQGADPAPLYSYLVAAMLAYFETGSAPVSPEQTRSVISLVEKINDKGGWL</sequence>
<reference evidence="2" key="1">
    <citation type="submission" date="2020-12" db="EMBL/GenBank/DDBJ databases">
        <title>Vagococcus allomyrinae sp. nov. and Enterococcus lavae sp. nov., isolated from the larvae of Allomyrina dichotoma.</title>
        <authorList>
            <person name="Lee S.D."/>
        </authorList>
    </citation>
    <scope>NUCLEOTIDE SEQUENCE</scope>
    <source>
        <strain evidence="2">BWB3-3</strain>
    </source>
</reference>
<name>A0A940SUQ6_9ENTE</name>
<keyword evidence="3" id="KW-1185">Reference proteome</keyword>
<dbReference type="Pfam" id="PF01408">
    <property type="entry name" value="GFO_IDH_MocA"/>
    <property type="match status" value="1"/>
</dbReference>
<dbReference type="EMBL" id="JAEEGA010000001">
    <property type="protein sequence ID" value="MBP1039583.1"/>
    <property type="molecule type" value="Genomic_DNA"/>
</dbReference>
<gene>
    <name evidence="2" type="ORF">I6N95_01045</name>
</gene>
<organism evidence="2 3">
    <name type="scientific">Vagococcus allomyrinae</name>
    <dbReference type="NCBI Taxonomy" id="2794353"/>
    <lineage>
        <taxon>Bacteria</taxon>
        <taxon>Bacillati</taxon>
        <taxon>Bacillota</taxon>
        <taxon>Bacilli</taxon>
        <taxon>Lactobacillales</taxon>
        <taxon>Enterococcaceae</taxon>
        <taxon>Vagococcus</taxon>
    </lineage>
</organism>
<evidence type="ECO:0000313" key="2">
    <source>
        <dbReference type="EMBL" id="MBP1039583.1"/>
    </source>
</evidence>
<dbReference type="InterPro" id="IPR036291">
    <property type="entry name" value="NAD(P)-bd_dom_sf"/>
</dbReference>
<dbReference type="AlphaFoldDB" id="A0A940SUQ6"/>
<proteinExistence type="predicted"/>
<dbReference type="RefSeq" id="WP_209524481.1">
    <property type="nucleotide sequence ID" value="NZ_JAEEGA010000001.1"/>
</dbReference>
<dbReference type="Gene3D" id="3.40.50.720">
    <property type="entry name" value="NAD(P)-binding Rossmann-like Domain"/>
    <property type="match status" value="1"/>
</dbReference>
<protein>
    <submittedName>
        <fullName evidence="2">Gfo/Idh/MocA family oxidoreductase</fullName>
    </submittedName>
</protein>
<comment type="caution">
    <text evidence="2">The sequence shown here is derived from an EMBL/GenBank/DDBJ whole genome shotgun (WGS) entry which is preliminary data.</text>
</comment>
<accession>A0A940SUQ6</accession>
<dbReference type="GO" id="GO:0000166">
    <property type="term" value="F:nucleotide binding"/>
    <property type="evidence" value="ECO:0007669"/>
    <property type="project" value="InterPro"/>
</dbReference>
<evidence type="ECO:0000313" key="3">
    <source>
        <dbReference type="Proteomes" id="UP000674938"/>
    </source>
</evidence>
<evidence type="ECO:0000259" key="1">
    <source>
        <dbReference type="Pfam" id="PF01408"/>
    </source>
</evidence>